<dbReference type="InterPro" id="IPR008844">
    <property type="entry name" value="Spore_GerAC-like"/>
</dbReference>
<dbReference type="PROSITE" id="PS51257">
    <property type="entry name" value="PROKAR_LIPOPROTEIN"/>
    <property type="match status" value="1"/>
</dbReference>
<dbReference type="InterPro" id="IPR046953">
    <property type="entry name" value="Spore_GerAC-like_C"/>
</dbReference>
<keyword evidence="5" id="KW-0472">Membrane</keyword>
<dbReference type="AlphaFoldDB" id="A0A177KMP2"/>
<dbReference type="PANTHER" id="PTHR35789:SF1">
    <property type="entry name" value="SPORE GERMINATION PROTEIN B3"/>
    <property type="match status" value="1"/>
</dbReference>
<dbReference type="OrthoDB" id="2370124at2"/>
<dbReference type="InterPro" id="IPR038501">
    <property type="entry name" value="Spore_GerAC_C_sf"/>
</dbReference>
<keyword evidence="7" id="KW-0449">Lipoprotein</keyword>
<dbReference type="GO" id="GO:0009847">
    <property type="term" value="P:spore germination"/>
    <property type="evidence" value="ECO:0007669"/>
    <property type="project" value="InterPro"/>
</dbReference>
<feature type="domain" description="Spore germination protein N-terminal" evidence="9">
    <location>
        <begin position="19"/>
        <end position="187"/>
    </location>
</feature>
<dbReference type="EMBL" id="LQWZ01000033">
    <property type="protein sequence ID" value="OAH54642.1"/>
    <property type="molecule type" value="Genomic_DNA"/>
</dbReference>
<comment type="caution">
    <text evidence="10">The sequence shown here is derived from an EMBL/GenBank/DDBJ whole genome shotgun (WGS) entry which is preliminary data.</text>
</comment>
<dbReference type="Proteomes" id="UP000077271">
    <property type="component" value="Unassembled WGS sequence"/>
</dbReference>
<keyword evidence="4" id="KW-0732">Signal</keyword>
<organism evidence="10 11">
    <name type="scientific">Domibacillus aminovorans</name>
    <dbReference type="NCBI Taxonomy" id="29332"/>
    <lineage>
        <taxon>Bacteria</taxon>
        <taxon>Bacillati</taxon>
        <taxon>Bacillota</taxon>
        <taxon>Bacilli</taxon>
        <taxon>Bacillales</taxon>
        <taxon>Bacillaceae</taxon>
        <taxon>Domibacillus</taxon>
    </lineage>
</organism>
<evidence type="ECO:0000313" key="11">
    <source>
        <dbReference type="Proteomes" id="UP000077271"/>
    </source>
</evidence>
<dbReference type="Pfam" id="PF25198">
    <property type="entry name" value="Spore_GerAC_N"/>
    <property type="match status" value="1"/>
</dbReference>
<evidence type="ECO:0000256" key="6">
    <source>
        <dbReference type="ARBA" id="ARBA00023139"/>
    </source>
</evidence>
<dbReference type="RefSeq" id="WP_063975227.1">
    <property type="nucleotide sequence ID" value="NZ_LQWZ01000033.1"/>
</dbReference>
<dbReference type="PANTHER" id="PTHR35789">
    <property type="entry name" value="SPORE GERMINATION PROTEIN B3"/>
    <property type="match status" value="1"/>
</dbReference>
<feature type="domain" description="Spore germination GerAC-like C-terminal" evidence="8">
    <location>
        <begin position="198"/>
        <end position="360"/>
    </location>
</feature>
<keyword evidence="6" id="KW-0564">Palmitate</keyword>
<accession>A0A177KMP2</accession>
<comment type="similarity">
    <text evidence="2">Belongs to the GerABKC lipoprotein family.</text>
</comment>
<proteinExistence type="inferred from homology"/>
<evidence type="ECO:0000256" key="7">
    <source>
        <dbReference type="ARBA" id="ARBA00023288"/>
    </source>
</evidence>
<name>A0A177KMP2_9BACI</name>
<evidence type="ECO:0000256" key="3">
    <source>
        <dbReference type="ARBA" id="ARBA00022544"/>
    </source>
</evidence>
<dbReference type="NCBIfam" id="TIGR02887">
    <property type="entry name" value="spore_ger_x_C"/>
    <property type="match status" value="1"/>
</dbReference>
<evidence type="ECO:0000313" key="10">
    <source>
        <dbReference type="EMBL" id="OAH54642.1"/>
    </source>
</evidence>
<evidence type="ECO:0000259" key="9">
    <source>
        <dbReference type="Pfam" id="PF25198"/>
    </source>
</evidence>
<reference evidence="10 11" key="1">
    <citation type="submission" date="2016-01" db="EMBL/GenBank/DDBJ databases">
        <title>Investigation of taxonomic status of Bacillus aminovorans.</title>
        <authorList>
            <person name="Verma A."/>
            <person name="Pal Y."/>
            <person name="Krishnamurthi S."/>
        </authorList>
    </citation>
    <scope>NUCLEOTIDE SEQUENCE [LARGE SCALE GENOMIC DNA]</scope>
    <source>
        <strain evidence="10 11">DSM 4337</strain>
    </source>
</reference>
<comment type="subcellular location">
    <subcellularLocation>
        <location evidence="1">Membrane</location>
        <topology evidence="1">Lipid-anchor</topology>
    </subcellularLocation>
</comment>
<sequence length="363" mass="40658">MKKWVGLGLSCLLLAGCWDERQLKDQNILFGVAIDAPSKGEITLTYAIPQSGSESQPASTKKVISATGRTVKESANKIDHKVGASTEIGKVRVVLLSKESVQQDIYSLLDTFYRNASSPLNAKIIITEGEAESFFRNELEGEPLYSNYYASMIKSAESLAQVPKTNIQLFASPLLDEGEDAMAPLIKFNKEEKVAEVMGTALFHNKHMVEELSVAETTVLLLMKDEKGKEAFLTFPVEKEESITIRIEKMKRKMNVHVPKDGPVTVDLSYQLSYRVTDYPPDHLEDKKVVKKVNKKLSDQIEQSMEKTMDKIKEANSDVLGIGRKVNAKDPDRFKQLKWETAYPEVNVKIHVKAELIESGITF</sequence>
<evidence type="ECO:0000256" key="4">
    <source>
        <dbReference type="ARBA" id="ARBA00022729"/>
    </source>
</evidence>
<dbReference type="GO" id="GO:0016020">
    <property type="term" value="C:membrane"/>
    <property type="evidence" value="ECO:0007669"/>
    <property type="project" value="UniProtKB-SubCell"/>
</dbReference>
<dbReference type="InterPro" id="IPR057336">
    <property type="entry name" value="GerAC_N"/>
</dbReference>
<evidence type="ECO:0000259" key="8">
    <source>
        <dbReference type="Pfam" id="PF05504"/>
    </source>
</evidence>
<dbReference type="Gene3D" id="3.30.300.210">
    <property type="entry name" value="Nutrient germinant receptor protein C, domain 3"/>
    <property type="match status" value="1"/>
</dbReference>
<keyword evidence="3" id="KW-0309">Germination</keyword>
<evidence type="ECO:0000256" key="2">
    <source>
        <dbReference type="ARBA" id="ARBA00007886"/>
    </source>
</evidence>
<gene>
    <name evidence="10" type="ORF">AWH48_08630</name>
</gene>
<evidence type="ECO:0000256" key="5">
    <source>
        <dbReference type="ARBA" id="ARBA00023136"/>
    </source>
</evidence>
<evidence type="ECO:0000256" key="1">
    <source>
        <dbReference type="ARBA" id="ARBA00004635"/>
    </source>
</evidence>
<dbReference type="Pfam" id="PF05504">
    <property type="entry name" value="Spore_GerAC"/>
    <property type="match status" value="1"/>
</dbReference>
<protein>
    <submittedName>
        <fullName evidence="10">Uncharacterized protein</fullName>
    </submittedName>
</protein>